<comment type="caution">
    <text evidence="1">The sequence shown here is derived from an EMBL/GenBank/DDBJ whole genome shotgun (WGS) entry which is preliminary data.</text>
</comment>
<dbReference type="EMBL" id="JAHTGR010000012">
    <property type="protein sequence ID" value="MBV6323551.1"/>
    <property type="molecule type" value="Genomic_DNA"/>
</dbReference>
<accession>A0AA41HBJ4</accession>
<protein>
    <submittedName>
        <fullName evidence="2">GNAT superfamily N-acetyltransferase</fullName>
    </submittedName>
</protein>
<proteinExistence type="predicted"/>
<reference evidence="2" key="2">
    <citation type="submission" date="2022-03" db="EMBL/GenBank/DDBJ databases">
        <title>Genome Encyclopedia of Bacteria and Archaea VI: Functional Genomics of Type Strains.</title>
        <authorList>
            <person name="Whitman W."/>
        </authorList>
    </citation>
    <scope>NUCLEOTIDE SEQUENCE</scope>
    <source>
        <strain evidence="2">HSC-15S17</strain>
    </source>
</reference>
<sequence length="175" mass="18691">MGLPEHLERHVVVDDDEGILLELIDKLHTPGTWLKVCAHPEKVIPLLHENWQVQAPEYLMAVALQGAVAGPHDGYLLSLSTTGAVTEAELRDVDGQLAARGRVAHSDGVATFDQIVTELLHQRKGLGRVIMATLVNASIAQEASVGVLVATEQGRALYQAIGWAMVSPVTAAVIA</sequence>
<keyword evidence="4" id="KW-1185">Reference proteome</keyword>
<evidence type="ECO:0000313" key="4">
    <source>
        <dbReference type="Proteomes" id="UP001162889"/>
    </source>
</evidence>
<dbReference type="Proteomes" id="UP001155901">
    <property type="component" value="Unassembled WGS sequence"/>
</dbReference>
<evidence type="ECO:0000313" key="3">
    <source>
        <dbReference type="Proteomes" id="UP001155901"/>
    </source>
</evidence>
<organism evidence="1 3">
    <name type="scientific">Duganella violaceipulchra</name>
    <dbReference type="NCBI Taxonomy" id="2849652"/>
    <lineage>
        <taxon>Bacteria</taxon>
        <taxon>Pseudomonadati</taxon>
        <taxon>Pseudomonadota</taxon>
        <taxon>Betaproteobacteria</taxon>
        <taxon>Burkholderiales</taxon>
        <taxon>Oxalobacteraceae</taxon>
        <taxon>Telluria group</taxon>
        <taxon>Duganella</taxon>
    </lineage>
</organism>
<evidence type="ECO:0000313" key="1">
    <source>
        <dbReference type="EMBL" id="MBV6323551.1"/>
    </source>
</evidence>
<gene>
    <name evidence="1" type="ORF">KVP70_21680</name>
    <name evidence="2" type="ORF">L1274_002619</name>
</gene>
<name>A0AA41HBJ4_9BURK</name>
<dbReference type="AlphaFoldDB" id="A0AA41HBJ4"/>
<dbReference type="Proteomes" id="UP001162889">
    <property type="component" value="Unassembled WGS sequence"/>
</dbReference>
<evidence type="ECO:0000313" key="2">
    <source>
        <dbReference type="EMBL" id="MCP2008906.1"/>
    </source>
</evidence>
<dbReference type="RefSeq" id="WP_217944285.1">
    <property type="nucleotide sequence ID" value="NZ_JAHTGR010000012.1"/>
</dbReference>
<dbReference type="EMBL" id="JALJZU010000005">
    <property type="protein sequence ID" value="MCP2008906.1"/>
    <property type="molecule type" value="Genomic_DNA"/>
</dbReference>
<reference evidence="1" key="1">
    <citation type="submission" date="2021-07" db="EMBL/GenBank/DDBJ databases">
        <title>Characterization of violacein-producing bacteria and related species.</title>
        <authorList>
            <person name="Wilson H.S."/>
            <person name="De Leon M.E."/>
        </authorList>
    </citation>
    <scope>NUCLEOTIDE SEQUENCE</scope>
    <source>
        <strain evidence="1">HSC-15S17</strain>
    </source>
</reference>